<dbReference type="Proteomes" id="UP001432059">
    <property type="component" value="Chromosome"/>
</dbReference>
<reference evidence="1" key="1">
    <citation type="submission" date="2023-10" db="EMBL/GenBank/DDBJ databases">
        <title>Characterization and whole genome sequencing of a novel strain of Bergeyella porcorum QD2021 isolated from pig.</title>
        <authorList>
            <person name="Liu G."/>
            <person name="Chen C."/>
            <person name="Han X."/>
        </authorList>
    </citation>
    <scope>NUCLEOTIDE SEQUENCE</scope>
    <source>
        <strain evidence="1">QD2021</strain>
    </source>
</reference>
<dbReference type="RefSeq" id="WP_327983863.1">
    <property type="nucleotide sequence ID" value="NZ_CP136426.1"/>
</dbReference>
<accession>A0AAU0F522</accession>
<dbReference type="AlphaFoldDB" id="A0AAU0F522"/>
<proteinExistence type="predicted"/>
<sequence length="359" mass="42672">MDINKKINTLKRKFDISKYPKNGNVIIVLVPFSNVINGGHLSIANIYHTLKRHYNLHHSTVLLSYLFLTNTPNHTHFTEFKNNAFIQDLRTILSHFKSFNSLQFYIPESYIRFFVNEYHNFWPKHFKDKLICASKLSFNILNQNDEYMNLNDIEDLRNISTNITMTLAHKQYTTKEKRNKYNVPIHHLSAWLNDGKYEKKHFKDKENIILYSPDEVKHQSGIKNEIITKVKENFPSYQVIQIKDFSYEKYKNLISKAKFMLTFGEGLDGYFIENTFCGGVSFAVYNEVFFTPNYKNLSTTYNSYNEMKDKIVEHINYLDNEKTFEKTNNEILCEIEKEYSFEIFENKLINFLKGNLDYL</sequence>
<name>A0AAU0F522_9FLAO</name>
<evidence type="ECO:0000313" key="2">
    <source>
        <dbReference type="Proteomes" id="UP001432059"/>
    </source>
</evidence>
<evidence type="ECO:0008006" key="3">
    <source>
        <dbReference type="Google" id="ProtNLM"/>
    </source>
</evidence>
<gene>
    <name evidence="1" type="ORF">BPO_1815</name>
</gene>
<dbReference type="EMBL" id="CP136426">
    <property type="protein sequence ID" value="WOC52462.1"/>
    <property type="molecule type" value="Genomic_DNA"/>
</dbReference>
<organism evidence="1 2">
    <name type="scientific">Bergeyella porcorum</name>
    <dbReference type="NCBI Taxonomy" id="1735111"/>
    <lineage>
        <taxon>Bacteria</taxon>
        <taxon>Pseudomonadati</taxon>
        <taxon>Bacteroidota</taxon>
        <taxon>Flavobacteriia</taxon>
        <taxon>Flavobacteriales</taxon>
        <taxon>Weeksellaceae</taxon>
        <taxon>Bergeyella</taxon>
    </lineage>
</organism>
<protein>
    <recommendedName>
        <fullName evidence="3">Glycosyltransferase family 1 protein</fullName>
    </recommendedName>
</protein>
<dbReference type="KEGG" id="bpor:BPO_1815"/>
<keyword evidence="2" id="KW-1185">Reference proteome</keyword>
<evidence type="ECO:0000313" key="1">
    <source>
        <dbReference type="EMBL" id="WOC52462.1"/>
    </source>
</evidence>